<evidence type="ECO:0000313" key="1">
    <source>
        <dbReference type="EMBL" id="KIW40382.1"/>
    </source>
</evidence>
<dbReference type="EMBL" id="KN847338">
    <property type="protein sequence ID" value="KIW40382.1"/>
    <property type="molecule type" value="Genomic_DNA"/>
</dbReference>
<evidence type="ECO:0000313" key="2">
    <source>
        <dbReference type="Proteomes" id="UP000053342"/>
    </source>
</evidence>
<proteinExistence type="predicted"/>
<dbReference type="VEuPathDB" id="FungiDB:PV06_07585"/>
<accession>A0A0D2BSF5</accession>
<dbReference type="RefSeq" id="XP_016260598.1">
    <property type="nucleotide sequence ID" value="XM_016408844.1"/>
</dbReference>
<dbReference type="AlphaFoldDB" id="A0A0D2BSF5"/>
<gene>
    <name evidence="1" type="ORF">PV06_07585</name>
</gene>
<keyword evidence="2" id="KW-1185">Reference proteome</keyword>
<organism evidence="1 2">
    <name type="scientific">Exophiala oligosperma</name>
    <dbReference type="NCBI Taxonomy" id="215243"/>
    <lineage>
        <taxon>Eukaryota</taxon>
        <taxon>Fungi</taxon>
        <taxon>Dikarya</taxon>
        <taxon>Ascomycota</taxon>
        <taxon>Pezizomycotina</taxon>
        <taxon>Eurotiomycetes</taxon>
        <taxon>Chaetothyriomycetidae</taxon>
        <taxon>Chaetothyriales</taxon>
        <taxon>Herpotrichiellaceae</taxon>
        <taxon>Exophiala</taxon>
    </lineage>
</organism>
<name>A0A0D2BSF5_9EURO</name>
<sequence length="131" mass="14660">MSRCRFRSPRSMSHPDTLIQTRLGQTIKPCRRPSSPEEFQGLEHGEATMQSRTVTNQHTLLLGTPRHAGTAHVFVSVCTSYAWSDEDLGESPSCSSSGKSKIGSSFLQVQLVVRPSRKKKRSNTRLRFITL</sequence>
<dbReference type="Proteomes" id="UP000053342">
    <property type="component" value="Unassembled WGS sequence"/>
</dbReference>
<dbReference type="GeneID" id="27359659"/>
<dbReference type="HOGENOM" id="CLU_1927604_0_0_1"/>
<reference evidence="1 2" key="1">
    <citation type="submission" date="2015-01" db="EMBL/GenBank/DDBJ databases">
        <title>The Genome Sequence of Exophiala oligosperma CBS72588.</title>
        <authorList>
            <consortium name="The Broad Institute Genomics Platform"/>
            <person name="Cuomo C."/>
            <person name="de Hoog S."/>
            <person name="Gorbushina A."/>
            <person name="Stielow B."/>
            <person name="Teixiera M."/>
            <person name="Abouelleil A."/>
            <person name="Chapman S.B."/>
            <person name="Priest M."/>
            <person name="Young S.K."/>
            <person name="Wortman J."/>
            <person name="Nusbaum C."/>
            <person name="Birren B."/>
        </authorList>
    </citation>
    <scope>NUCLEOTIDE SEQUENCE [LARGE SCALE GENOMIC DNA]</scope>
    <source>
        <strain evidence="1 2">CBS 72588</strain>
    </source>
</reference>
<protein>
    <submittedName>
        <fullName evidence="1">Uncharacterized protein</fullName>
    </submittedName>
</protein>